<protein>
    <submittedName>
        <fullName evidence="1">Putative tick transposon</fullName>
    </submittedName>
</protein>
<dbReference type="InterPro" id="IPR036691">
    <property type="entry name" value="Endo/exonu/phosph_ase_sf"/>
</dbReference>
<keyword evidence="2" id="KW-1185">Reference proteome</keyword>
<proteinExistence type="predicted"/>
<name>A0A0L7LNM7_OPEBR</name>
<dbReference type="Gene3D" id="3.60.10.10">
    <property type="entry name" value="Endonuclease/exonuclease/phosphatase"/>
    <property type="match status" value="1"/>
</dbReference>
<accession>A0A0L7LNM7</accession>
<dbReference type="Proteomes" id="UP000037510">
    <property type="component" value="Unassembled WGS sequence"/>
</dbReference>
<reference evidence="1 2" key="1">
    <citation type="journal article" date="2015" name="Genome Biol. Evol.">
        <title>The genome of winter moth (Operophtera brumata) provides a genomic perspective on sexual dimorphism and phenology.</title>
        <authorList>
            <person name="Derks M.F."/>
            <person name="Smit S."/>
            <person name="Salis L."/>
            <person name="Schijlen E."/>
            <person name="Bossers A."/>
            <person name="Mateman C."/>
            <person name="Pijl A.S."/>
            <person name="de Ridder D."/>
            <person name="Groenen M.A."/>
            <person name="Visser M.E."/>
            <person name="Megens H.J."/>
        </authorList>
    </citation>
    <scope>NUCLEOTIDE SEQUENCE [LARGE SCALE GENOMIC DNA]</scope>
    <source>
        <strain evidence="1">WM2013NL</strain>
        <tissue evidence="1">Head and thorax</tissue>
    </source>
</reference>
<sequence length="353" mass="39989">MDKSPENKLCHLIDTLTLNKPELCLPEACGANITSNGKAITILMMNVRSVNKNFAALELLLCRLDLECDIIILTECWIENNKQFPSMTNYNKAYTKNCINQNGGVIVYSRSGIDIIIEEPSFLEANCLLLRIGVNVAIVALYRSPSFSKIDPFLDSLDSVLTNIKQFQTISVIGDLNIDIREHNYDGRSASYLELLASHGLIPSHTFPTRDNKCLDHVMLKSKCQCKTIVLDTYITDHRPVILNIVSKYANSICPKKVTTRIDLIKVGQQIKLLDFLDVLQSLDSNMATSLLMNKLMEVVKANTRLFKVPHNQRIIKPWITPGILRCIRTRDKMHTNIKENPNSNILKITYLR</sequence>
<evidence type="ECO:0000313" key="2">
    <source>
        <dbReference type="Proteomes" id="UP000037510"/>
    </source>
</evidence>
<dbReference type="STRING" id="104452.A0A0L7LNM7"/>
<dbReference type="AlphaFoldDB" id="A0A0L7LNM7"/>
<evidence type="ECO:0000313" key="1">
    <source>
        <dbReference type="EMBL" id="KOB76811.1"/>
    </source>
</evidence>
<organism evidence="1 2">
    <name type="scientific">Operophtera brumata</name>
    <name type="common">Winter moth</name>
    <name type="synonym">Phalaena brumata</name>
    <dbReference type="NCBI Taxonomy" id="104452"/>
    <lineage>
        <taxon>Eukaryota</taxon>
        <taxon>Metazoa</taxon>
        <taxon>Ecdysozoa</taxon>
        <taxon>Arthropoda</taxon>
        <taxon>Hexapoda</taxon>
        <taxon>Insecta</taxon>
        <taxon>Pterygota</taxon>
        <taxon>Neoptera</taxon>
        <taxon>Endopterygota</taxon>
        <taxon>Lepidoptera</taxon>
        <taxon>Glossata</taxon>
        <taxon>Ditrysia</taxon>
        <taxon>Geometroidea</taxon>
        <taxon>Geometridae</taxon>
        <taxon>Larentiinae</taxon>
        <taxon>Operophtera</taxon>
    </lineage>
</organism>
<dbReference type="EMBL" id="JTDY01000522">
    <property type="protein sequence ID" value="KOB76811.1"/>
    <property type="molecule type" value="Genomic_DNA"/>
</dbReference>
<dbReference type="SUPFAM" id="SSF56219">
    <property type="entry name" value="DNase I-like"/>
    <property type="match status" value="1"/>
</dbReference>
<comment type="caution">
    <text evidence="1">The sequence shown here is derived from an EMBL/GenBank/DDBJ whole genome shotgun (WGS) entry which is preliminary data.</text>
</comment>
<gene>
    <name evidence="1" type="ORF">OBRU01_05187</name>
</gene>
<dbReference type="PANTHER" id="PTHR33776:SF4">
    <property type="entry name" value="ENDONUCLEASE_EXONUCLEASE_PHOSPHATASE DOMAIN-CONTAINING PROTEIN"/>
    <property type="match status" value="1"/>
</dbReference>
<dbReference type="PANTHER" id="PTHR33776">
    <property type="entry name" value="ENDO/EXONUCLEASE/PHOSPHATASE DOMAIN-CONTAINING PROTEIN"/>
    <property type="match status" value="1"/>
</dbReference>